<evidence type="ECO:0000256" key="4">
    <source>
        <dbReference type="ARBA" id="ARBA00022475"/>
    </source>
</evidence>
<keyword evidence="3 8" id="KW-0813">Transport</keyword>
<dbReference type="PANTHER" id="PTHR30330:SF3">
    <property type="entry name" value="TRANSCRIPTIONAL REGULATOR, LRP FAMILY"/>
    <property type="match status" value="1"/>
</dbReference>
<evidence type="ECO:0000256" key="6">
    <source>
        <dbReference type="ARBA" id="ARBA00022989"/>
    </source>
</evidence>
<accession>A0A5A7N0F3</accession>
<evidence type="ECO:0000313" key="11">
    <source>
        <dbReference type="Proteomes" id="UP000325187"/>
    </source>
</evidence>
<keyword evidence="4" id="KW-1003">Cell membrane</keyword>
<keyword evidence="6 8" id="KW-1133">Transmembrane helix</keyword>
<evidence type="ECO:0000256" key="7">
    <source>
        <dbReference type="ARBA" id="ARBA00023136"/>
    </source>
</evidence>
<feature type="transmembrane region" description="Helical" evidence="8">
    <location>
        <begin position="396"/>
        <end position="414"/>
    </location>
</feature>
<evidence type="ECO:0000256" key="5">
    <source>
        <dbReference type="ARBA" id="ARBA00022692"/>
    </source>
</evidence>
<keyword evidence="11" id="KW-1185">Reference proteome</keyword>
<dbReference type="GO" id="GO:0005283">
    <property type="term" value="F:amino acid:sodium symporter activity"/>
    <property type="evidence" value="ECO:0007669"/>
    <property type="project" value="InterPro"/>
</dbReference>
<feature type="transmembrane region" description="Helical" evidence="8">
    <location>
        <begin position="314"/>
        <end position="334"/>
    </location>
</feature>
<proteinExistence type="inferred from homology"/>
<evidence type="ECO:0000256" key="2">
    <source>
        <dbReference type="ARBA" id="ARBA00009261"/>
    </source>
</evidence>
<feature type="transmembrane region" description="Helical" evidence="8">
    <location>
        <begin position="229"/>
        <end position="251"/>
    </location>
</feature>
<dbReference type="AlphaFoldDB" id="A0A5A7N0F3"/>
<comment type="caution">
    <text evidence="10">The sequence shown here is derived from an EMBL/GenBank/DDBJ whole genome shotgun (WGS) entry which is preliminary data.</text>
</comment>
<comment type="similarity">
    <text evidence="2 8">Belongs to the alanine or glycine:cation symporter (AGCS) (TC 2.A.25) family.</text>
</comment>
<feature type="transmembrane region" description="Helical" evidence="8">
    <location>
        <begin position="588"/>
        <end position="607"/>
    </location>
</feature>
<dbReference type="EMBL" id="BKCM01000008">
    <property type="protein sequence ID" value="GER01134.1"/>
    <property type="molecule type" value="Genomic_DNA"/>
</dbReference>
<sequence length="640" mass="67762">MLKRLISALAVPMLLMGGSIAAKAQSTAQCGPTTYTVAEKINRFVSPVTDAVSDFIFYPIPLKGGSDIARGAIRVSDTRLVEGDVLSVSINGTSIIYEMDRDGVVCPSHTPVQMGVDGTETAATLDAHMQRDFGATALQTSREDNVIKVAVSSKTDADFTPKASGIFIKALDDGALGLPFIVLWLLIGAIYFTLKMRFINFRGFAQSLRIVSGKYDNPKDPGEVTHFQALTAALSGTVGLGNIAGVAIAISVGGPGATFWMIMAGLFGMASKFTECTLGLKYRQIDENGVVSGGPMYYLSQGLKQRGLGGLGRILAIVFAVLCIGGAFGAGNMFQVNQSTQQFMDVMVPALFGENSFLSGKPWIIGGLYAVAVGMVIIGGIRSITRVTERLVPMMGILYVSAALVILGMNAGHIPAAFNAIMQGAFAPMGIAGGFIGVLVQGLRRAAFSNEAGVGSAAIAHSAAKTKEPVSEGLVALLEPFVDTVVVCTMTALVIIITDMHLEAEISDGIALTSAAFASAFNWFPYVLSLAVLLFAFSTSITWYYYGERAFVYLLGGDKQMPLTVFKVSFLGVLIIGSSMKLTSVMDFADAMILGMALPNMIGLYLLSGEVKRMLDDYLARIRSGAIQTSADREQTQPAE</sequence>
<dbReference type="Pfam" id="PF01235">
    <property type="entry name" value="Na_Ala_symp"/>
    <property type="match status" value="1"/>
</dbReference>
<feature type="transmembrane region" description="Helical" evidence="8">
    <location>
        <begin position="257"/>
        <end position="274"/>
    </location>
</feature>
<feature type="transmembrane region" description="Helical" evidence="8">
    <location>
        <begin position="565"/>
        <end position="582"/>
    </location>
</feature>
<dbReference type="PRINTS" id="PR00175">
    <property type="entry name" value="NAALASMPORT"/>
</dbReference>
<protein>
    <recommendedName>
        <fullName evidence="12">Alanine:cation symporter family protein</fullName>
    </recommendedName>
</protein>
<name>A0A5A7N0F3_9PROT</name>
<feature type="transmembrane region" description="Helical" evidence="8">
    <location>
        <begin position="363"/>
        <end position="384"/>
    </location>
</feature>
<feature type="transmembrane region" description="Helical" evidence="8">
    <location>
        <begin position="523"/>
        <end position="545"/>
    </location>
</feature>
<dbReference type="InterPro" id="IPR001463">
    <property type="entry name" value="Na/Ala_symport"/>
</dbReference>
<dbReference type="Proteomes" id="UP000325187">
    <property type="component" value="Unassembled WGS sequence"/>
</dbReference>
<feature type="transmembrane region" description="Helical" evidence="8">
    <location>
        <begin position="176"/>
        <end position="194"/>
    </location>
</feature>
<feature type="signal peptide" evidence="9">
    <location>
        <begin position="1"/>
        <end position="24"/>
    </location>
</feature>
<keyword evidence="7 8" id="KW-0472">Membrane</keyword>
<dbReference type="NCBIfam" id="TIGR00835">
    <property type="entry name" value="agcS"/>
    <property type="match status" value="1"/>
</dbReference>
<organism evidence="10 11">
    <name type="scientific">Iodidimonas gelatinilytica</name>
    <dbReference type="NCBI Taxonomy" id="1236966"/>
    <lineage>
        <taxon>Bacteria</taxon>
        <taxon>Pseudomonadati</taxon>
        <taxon>Pseudomonadota</taxon>
        <taxon>Alphaproteobacteria</taxon>
        <taxon>Iodidimonadales</taxon>
        <taxon>Iodidimonadaceae</taxon>
        <taxon>Iodidimonas</taxon>
    </lineage>
</organism>
<dbReference type="RefSeq" id="WP_210432469.1">
    <property type="nucleotide sequence ID" value="NZ_BKCM01000008.1"/>
</dbReference>
<dbReference type="PANTHER" id="PTHR30330">
    <property type="entry name" value="AGSS FAMILY TRANSPORTER, SODIUM-ALANINE"/>
    <property type="match status" value="1"/>
</dbReference>
<evidence type="ECO:0000256" key="1">
    <source>
        <dbReference type="ARBA" id="ARBA00004651"/>
    </source>
</evidence>
<keyword evidence="9" id="KW-0732">Signal</keyword>
<dbReference type="Gene3D" id="1.20.1740.10">
    <property type="entry name" value="Amino acid/polyamine transporter I"/>
    <property type="match status" value="1"/>
</dbReference>
<evidence type="ECO:0000256" key="8">
    <source>
        <dbReference type="RuleBase" id="RU363064"/>
    </source>
</evidence>
<evidence type="ECO:0000313" key="10">
    <source>
        <dbReference type="EMBL" id="GER01134.1"/>
    </source>
</evidence>
<feature type="transmembrane region" description="Helical" evidence="8">
    <location>
        <begin position="420"/>
        <end position="440"/>
    </location>
</feature>
<dbReference type="GO" id="GO:0005886">
    <property type="term" value="C:plasma membrane"/>
    <property type="evidence" value="ECO:0007669"/>
    <property type="project" value="UniProtKB-SubCell"/>
</dbReference>
<comment type="subcellular location">
    <subcellularLocation>
        <location evidence="8">Cell inner membrane</location>
        <topology evidence="8">Multi-pass membrane protein</topology>
    </subcellularLocation>
    <subcellularLocation>
        <location evidence="1">Cell membrane</location>
        <topology evidence="1">Multi-pass membrane protein</topology>
    </subcellularLocation>
</comment>
<keyword evidence="5 8" id="KW-0812">Transmembrane</keyword>
<gene>
    <name evidence="10" type="ORF">JCM17845_17570</name>
</gene>
<evidence type="ECO:0000256" key="3">
    <source>
        <dbReference type="ARBA" id="ARBA00022448"/>
    </source>
</evidence>
<feature type="chain" id="PRO_5022667490" description="Alanine:cation symporter family protein" evidence="9">
    <location>
        <begin position="25"/>
        <end position="640"/>
    </location>
</feature>
<feature type="transmembrane region" description="Helical" evidence="8">
    <location>
        <begin position="474"/>
        <end position="497"/>
    </location>
</feature>
<reference evidence="10 11" key="1">
    <citation type="submission" date="2019-09" db="EMBL/GenBank/DDBJ databases">
        <title>NBRP : Genome information of microbial organism related human and environment.</title>
        <authorList>
            <person name="Hattori M."/>
            <person name="Oshima K."/>
            <person name="Inaba H."/>
            <person name="Suda W."/>
            <person name="Sakamoto M."/>
            <person name="Iino T."/>
            <person name="Kitahara M."/>
            <person name="Oshida Y."/>
            <person name="Iida T."/>
            <person name="Kudo T."/>
            <person name="Itoh T."/>
            <person name="Ohkuma M."/>
        </authorList>
    </citation>
    <scope>NUCLEOTIDE SEQUENCE [LARGE SCALE GENOMIC DNA]</scope>
    <source>
        <strain evidence="10 11">Mie-1</strain>
    </source>
</reference>
<evidence type="ECO:0000256" key="9">
    <source>
        <dbReference type="SAM" id="SignalP"/>
    </source>
</evidence>
<evidence type="ECO:0008006" key="12">
    <source>
        <dbReference type="Google" id="ProtNLM"/>
    </source>
</evidence>
<keyword evidence="8" id="KW-0769">Symport</keyword>
<keyword evidence="8" id="KW-0997">Cell inner membrane</keyword>